<feature type="non-terminal residue" evidence="11">
    <location>
        <position position="100"/>
    </location>
</feature>
<keyword evidence="8" id="KW-0472">Membrane</keyword>
<keyword evidence="6 10" id="KW-0256">Endoplasmic reticulum</keyword>
<dbReference type="Proteomes" id="UP001217089">
    <property type="component" value="Unassembled WGS sequence"/>
</dbReference>
<comment type="similarity">
    <text evidence="3 10">Belongs to the PIGX family.</text>
</comment>
<evidence type="ECO:0000256" key="7">
    <source>
        <dbReference type="ARBA" id="ARBA00022989"/>
    </source>
</evidence>
<protein>
    <recommendedName>
        <fullName evidence="10">Phosphatidylinositol-glycan biosynthesis class X protein</fullName>
    </recommendedName>
</protein>
<keyword evidence="12" id="KW-1185">Reference proteome</keyword>
<evidence type="ECO:0000256" key="8">
    <source>
        <dbReference type="ARBA" id="ARBA00023136"/>
    </source>
</evidence>
<dbReference type="PANTHER" id="PTHR28650">
    <property type="entry name" value="PHOSPHATIDYLINOSITOL-GLYCAN BIOSYNTHESIS CLASS X PROTEIN"/>
    <property type="match status" value="1"/>
</dbReference>
<comment type="subcellular location">
    <subcellularLocation>
        <location evidence="1 10">Endoplasmic reticulum membrane</location>
        <topology evidence="1 10">Single-pass membrane protein</topology>
    </subcellularLocation>
</comment>
<dbReference type="Pfam" id="PF08320">
    <property type="entry name" value="PIG-X"/>
    <property type="match status" value="1"/>
</dbReference>
<reference evidence="11 12" key="1">
    <citation type="submission" date="2022-12" db="EMBL/GenBank/DDBJ databases">
        <title>Chromosome-level genome of Tegillarca granosa.</title>
        <authorList>
            <person name="Kim J."/>
        </authorList>
    </citation>
    <scope>NUCLEOTIDE SEQUENCE [LARGE SCALE GENOMIC DNA]</scope>
    <source>
        <strain evidence="11">Teg-2019</strain>
        <tissue evidence="11">Adductor muscle</tissue>
    </source>
</reference>
<dbReference type="EMBL" id="JARBDR010000214">
    <property type="protein sequence ID" value="KAJ8318672.1"/>
    <property type="molecule type" value="Genomic_DNA"/>
</dbReference>
<evidence type="ECO:0000313" key="11">
    <source>
        <dbReference type="EMBL" id="KAJ8318672.1"/>
    </source>
</evidence>
<proteinExistence type="inferred from homology"/>
<name>A0ABQ9FRU8_TEGGR</name>
<evidence type="ECO:0000256" key="5">
    <source>
        <dbReference type="ARBA" id="ARBA00022692"/>
    </source>
</evidence>
<dbReference type="InterPro" id="IPR040039">
    <property type="entry name" value="PIGX"/>
</dbReference>
<evidence type="ECO:0000256" key="10">
    <source>
        <dbReference type="RuleBase" id="RU366056"/>
    </source>
</evidence>
<evidence type="ECO:0000256" key="1">
    <source>
        <dbReference type="ARBA" id="ARBA00004389"/>
    </source>
</evidence>
<organism evidence="11 12">
    <name type="scientific">Tegillarca granosa</name>
    <name type="common">Malaysian cockle</name>
    <name type="synonym">Anadara granosa</name>
    <dbReference type="NCBI Taxonomy" id="220873"/>
    <lineage>
        <taxon>Eukaryota</taxon>
        <taxon>Metazoa</taxon>
        <taxon>Spiralia</taxon>
        <taxon>Lophotrochozoa</taxon>
        <taxon>Mollusca</taxon>
        <taxon>Bivalvia</taxon>
        <taxon>Autobranchia</taxon>
        <taxon>Pteriomorphia</taxon>
        <taxon>Arcoida</taxon>
        <taxon>Arcoidea</taxon>
        <taxon>Arcidae</taxon>
        <taxon>Tegillarca</taxon>
    </lineage>
</organism>
<gene>
    <name evidence="11" type="ORF">KUTeg_003763</name>
</gene>
<keyword evidence="7" id="KW-1133">Transmembrane helix</keyword>
<comment type="function">
    <text evidence="10">Stabilizing subunit of the glycosylphosphatidylinositol-mannosyltransferase I complex which catalyzes the transfer of the first mannose, via an alpha-1,4 bond from a dolichol-phosphate-mannose (Dol-P-Man) to the glucosaminyl acyl phosphatidylinositol (GlcN-(acyl)PI) intermediate to generate alpha-D-Man-(1-&gt;4)-alpha-D-GlcN-(1-&gt;6)-(1-radyl,2-acyl-sn-glycero-3-phospho)-2-acyl-inositol and participates in the sixth step of the glycosylphosphatidylinositol-anchor biosynthesis. Probably acts by stabilizing the mannosyltransferase PIGM.</text>
</comment>
<dbReference type="PANTHER" id="PTHR28650:SF1">
    <property type="entry name" value="PHOSPHATIDYLINOSITOL-GLYCAN BIOSYNTHESIS CLASS X PROTEIN"/>
    <property type="match status" value="1"/>
</dbReference>
<evidence type="ECO:0000313" key="12">
    <source>
        <dbReference type="Proteomes" id="UP001217089"/>
    </source>
</evidence>
<evidence type="ECO:0000256" key="4">
    <source>
        <dbReference type="ARBA" id="ARBA00022502"/>
    </source>
</evidence>
<evidence type="ECO:0000256" key="3">
    <source>
        <dbReference type="ARBA" id="ARBA00010345"/>
    </source>
</evidence>
<keyword evidence="4 10" id="KW-0337">GPI-anchor biosynthesis</keyword>
<comment type="caution">
    <text evidence="11">The sequence shown here is derived from an EMBL/GenBank/DDBJ whole genome shotgun (WGS) entry which is preliminary data.</text>
</comment>
<evidence type="ECO:0000256" key="2">
    <source>
        <dbReference type="ARBA" id="ARBA00004687"/>
    </source>
</evidence>
<keyword evidence="5" id="KW-0812">Transmembrane</keyword>
<comment type="pathway">
    <text evidence="2 10">Glycolipid biosynthesis; glycosylphosphatidylinositol-anchor biosynthesis.</text>
</comment>
<evidence type="ECO:0000256" key="9">
    <source>
        <dbReference type="ARBA" id="ARBA00023180"/>
    </source>
</evidence>
<evidence type="ECO:0000256" key="6">
    <source>
        <dbReference type="ARBA" id="ARBA00022824"/>
    </source>
</evidence>
<dbReference type="InterPro" id="IPR013233">
    <property type="entry name" value="PIG-X/PBN1"/>
</dbReference>
<sequence>MIETLPSSVYVDPFQLTQYLQFGGPEFISPEVDIEKPEYLSAAFNISIFTQPLELISGYWVTNVTLPVHIRYHRPSSDPSQYYQQVTVPDPDVYINCSDN</sequence>
<accession>A0ABQ9FRU8</accession>
<keyword evidence="9" id="KW-0325">Glycoprotein</keyword>